<dbReference type="Proteomes" id="UP001362999">
    <property type="component" value="Unassembled WGS sequence"/>
</dbReference>
<evidence type="ECO:0000313" key="6">
    <source>
        <dbReference type="EMBL" id="KAK7038276.1"/>
    </source>
</evidence>
<keyword evidence="2" id="KW-0053">Apoptosis</keyword>
<dbReference type="PANTHER" id="PTHR48104:SF30">
    <property type="entry name" value="METACASPASE-1"/>
    <property type="match status" value="1"/>
</dbReference>
<keyword evidence="3" id="KW-0645">Protease</keyword>
<keyword evidence="3" id="KW-0788">Thiol protease</keyword>
<dbReference type="InterPro" id="IPR050452">
    <property type="entry name" value="Metacaspase"/>
</dbReference>
<comment type="caution">
    <text evidence="6">The sequence shown here is derived from an EMBL/GenBank/DDBJ whole genome shotgun (WGS) entry which is preliminary data.</text>
</comment>
<feature type="domain" description="Peptidase C14 caspase" evidence="5">
    <location>
        <begin position="122"/>
        <end position="376"/>
    </location>
</feature>
<keyword evidence="3" id="KW-0378">Hydrolase</keyword>
<sequence length="801" mass="89652">VLSLRGFPLDLRSLWNQWYLKTEVGQQVYKTSHTRILVPRFRNEKFTFNFTHSDEINVRLYKKTPFRKEISNGSVTIPIELEPRNQDLVKSFPSSNKRKPMSFTYQLREPEINLRDISRCRVFALIIGINEYLSDTIPDLQGCVHDAQTFRLYLVNRYHVPEEQIVSLINQDATRHHILRVFHQHLVENPAIEKDDTIVVYYAGHGSQVEAPRLWPSSDGKVETIVPYDERSEIGGDAVHGIPDYTLNVLLGKLASAKGNNITVILDCCHSASGTRTVTDPSILPLPRFVETSLPIPENLDEDIVSDFGGRHSGVMLPTGTSHNFMDSHVLLAACRKEQRARECLAATGEVCGFFTNGLIKQLRRVGPNQITYTDLIDLLPTLPDQNPQCEGGMKGRYLFGVEGPARELRTYTLTVKDGAMTVNAGSIHGVVIGTQFTIKADDSEEASHGRIILIAESVNMDSSVLVPMAPELAWEGVHDKARLVVADWNNDAAVMKVYIYTSRNPSLAVSDVYRDGNGSNFLVVDSEEIADLTLERTIDGAFALTRLDAKLSHYGLPEVRLTAPTAQLHLVLESVAHFNYFLNKRPWHGNPLIENGAVQLEMYSLLGEYGSRVPDMGQGNLVGAENQVYFELDPQGRYGFAICNYSDRDLFPYLFYFDPASYSIDAWYVPESKTMAPPLRRKVGSQSEPTRITVGYGASGGYAFQFVLPPGVGRDTGFLKLFVSTSYIDLGRVPQPTVQDIVSAELGGRGPEKQEAWPRLQEAETWGALEVAVTMYMDQDQDEDTEEDEDDDEDDESSRL</sequence>
<proteinExistence type="inferred from homology"/>
<dbReference type="GO" id="GO:0006508">
    <property type="term" value="P:proteolysis"/>
    <property type="evidence" value="ECO:0007669"/>
    <property type="project" value="InterPro"/>
</dbReference>
<dbReference type="GO" id="GO:0005737">
    <property type="term" value="C:cytoplasm"/>
    <property type="evidence" value="ECO:0007669"/>
    <property type="project" value="TreeGrafter"/>
</dbReference>
<dbReference type="Gene3D" id="3.40.50.1460">
    <property type="match status" value="1"/>
</dbReference>
<reference evidence="6 7" key="1">
    <citation type="journal article" date="2024" name="J Genomics">
        <title>Draft genome sequencing and assembly of Favolaschia claudopus CIRM-BRFM 2984 isolated from oak limbs.</title>
        <authorList>
            <person name="Navarro D."/>
            <person name="Drula E."/>
            <person name="Chaduli D."/>
            <person name="Cazenave R."/>
            <person name="Ahrendt S."/>
            <person name="Wang J."/>
            <person name="Lipzen A."/>
            <person name="Daum C."/>
            <person name="Barry K."/>
            <person name="Grigoriev I.V."/>
            <person name="Favel A."/>
            <person name="Rosso M.N."/>
            <person name="Martin F."/>
        </authorList>
    </citation>
    <scope>NUCLEOTIDE SEQUENCE [LARGE SCALE GENOMIC DNA]</scope>
    <source>
        <strain evidence="6 7">CIRM-BRFM 2984</strain>
    </source>
</reference>
<gene>
    <name evidence="6" type="ORF">R3P38DRAFT_3475008</name>
</gene>
<evidence type="ECO:0000256" key="4">
    <source>
        <dbReference type="SAM" id="MobiDB-lite"/>
    </source>
</evidence>
<dbReference type="GO" id="GO:0004197">
    <property type="term" value="F:cysteine-type endopeptidase activity"/>
    <property type="evidence" value="ECO:0007669"/>
    <property type="project" value="InterPro"/>
</dbReference>
<dbReference type="EMBL" id="JAWWNJ010000017">
    <property type="protein sequence ID" value="KAK7038276.1"/>
    <property type="molecule type" value="Genomic_DNA"/>
</dbReference>
<dbReference type="SUPFAM" id="SSF52129">
    <property type="entry name" value="Caspase-like"/>
    <property type="match status" value="1"/>
</dbReference>
<feature type="non-terminal residue" evidence="6">
    <location>
        <position position="1"/>
    </location>
</feature>
<evidence type="ECO:0000259" key="5">
    <source>
        <dbReference type="Pfam" id="PF00656"/>
    </source>
</evidence>
<dbReference type="InterPro" id="IPR029030">
    <property type="entry name" value="Caspase-like_dom_sf"/>
</dbReference>
<dbReference type="AlphaFoldDB" id="A0AAW0CJ91"/>
<comment type="similarity">
    <text evidence="1">Belongs to the peptidase C14B family.</text>
</comment>
<evidence type="ECO:0000256" key="3">
    <source>
        <dbReference type="ARBA" id="ARBA00022807"/>
    </source>
</evidence>
<evidence type="ECO:0000256" key="2">
    <source>
        <dbReference type="ARBA" id="ARBA00022703"/>
    </source>
</evidence>
<organism evidence="6 7">
    <name type="scientific">Favolaschia claudopus</name>
    <dbReference type="NCBI Taxonomy" id="2862362"/>
    <lineage>
        <taxon>Eukaryota</taxon>
        <taxon>Fungi</taxon>
        <taxon>Dikarya</taxon>
        <taxon>Basidiomycota</taxon>
        <taxon>Agaricomycotina</taxon>
        <taxon>Agaricomycetes</taxon>
        <taxon>Agaricomycetidae</taxon>
        <taxon>Agaricales</taxon>
        <taxon>Marasmiineae</taxon>
        <taxon>Mycenaceae</taxon>
        <taxon>Favolaschia</taxon>
    </lineage>
</organism>
<feature type="region of interest" description="Disordered" evidence="4">
    <location>
        <begin position="777"/>
        <end position="801"/>
    </location>
</feature>
<evidence type="ECO:0000313" key="7">
    <source>
        <dbReference type="Proteomes" id="UP001362999"/>
    </source>
</evidence>
<dbReference type="PANTHER" id="PTHR48104">
    <property type="entry name" value="METACASPASE-4"/>
    <property type="match status" value="1"/>
</dbReference>
<dbReference type="GO" id="GO:0006915">
    <property type="term" value="P:apoptotic process"/>
    <property type="evidence" value="ECO:0007669"/>
    <property type="project" value="UniProtKB-KW"/>
</dbReference>
<accession>A0AAW0CJ91</accession>
<evidence type="ECO:0000256" key="1">
    <source>
        <dbReference type="ARBA" id="ARBA00009005"/>
    </source>
</evidence>
<feature type="compositionally biased region" description="Acidic residues" evidence="4">
    <location>
        <begin position="780"/>
        <end position="801"/>
    </location>
</feature>
<dbReference type="InterPro" id="IPR011600">
    <property type="entry name" value="Pept_C14_caspase"/>
</dbReference>
<keyword evidence="7" id="KW-1185">Reference proteome</keyword>
<protein>
    <submittedName>
        <fullName evidence="6">Caspase domain-containing protein</fullName>
    </submittedName>
</protein>
<dbReference type="Pfam" id="PF00656">
    <property type="entry name" value="Peptidase_C14"/>
    <property type="match status" value="1"/>
</dbReference>
<name>A0AAW0CJ91_9AGAR</name>